<protein>
    <submittedName>
        <fullName evidence="8">Uncharacterized protein</fullName>
    </submittedName>
</protein>
<dbReference type="Gene3D" id="1.25.40.20">
    <property type="entry name" value="Ankyrin repeat-containing domain"/>
    <property type="match status" value="3"/>
</dbReference>
<dbReference type="SUPFAM" id="SSF48403">
    <property type="entry name" value="Ankyrin repeat"/>
    <property type="match status" value="1"/>
</dbReference>
<name>A0AAU9VPT5_9CNID</name>
<evidence type="ECO:0000313" key="8">
    <source>
        <dbReference type="EMBL" id="CAH3035085.1"/>
    </source>
</evidence>
<feature type="domain" description="KEN" evidence="7">
    <location>
        <begin position="1264"/>
        <end position="1399"/>
    </location>
</feature>
<gene>
    <name evidence="8" type="ORF">PMEA_00017169</name>
</gene>
<dbReference type="Pfam" id="PF06479">
    <property type="entry name" value="Ribonuc_2-5A"/>
    <property type="match status" value="1"/>
</dbReference>
<feature type="compositionally biased region" description="Basic and acidic residues" evidence="5">
    <location>
        <begin position="43"/>
        <end position="53"/>
    </location>
</feature>
<dbReference type="PROSITE" id="PS51392">
    <property type="entry name" value="KEN"/>
    <property type="match status" value="1"/>
</dbReference>
<feature type="compositionally biased region" description="Basic and acidic residues" evidence="5">
    <location>
        <begin position="130"/>
        <end position="158"/>
    </location>
</feature>
<dbReference type="GO" id="GO:0005524">
    <property type="term" value="F:ATP binding"/>
    <property type="evidence" value="ECO:0007669"/>
    <property type="project" value="UniProtKB-UniRule"/>
</dbReference>
<dbReference type="InterPro" id="IPR010513">
    <property type="entry name" value="KEN_dom"/>
</dbReference>
<dbReference type="SMART" id="SM00248">
    <property type="entry name" value="ANK"/>
    <property type="match status" value="4"/>
</dbReference>
<evidence type="ECO:0000256" key="4">
    <source>
        <dbReference type="PROSITE-ProRule" id="PRU10141"/>
    </source>
</evidence>
<dbReference type="SUPFAM" id="SSF56112">
    <property type="entry name" value="Protein kinase-like (PK-like)"/>
    <property type="match status" value="1"/>
</dbReference>
<dbReference type="PROSITE" id="PS00108">
    <property type="entry name" value="PROTEIN_KINASE_ST"/>
    <property type="match status" value="1"/>
</dbReference>
<evidence type="ECO:0000256" key="3">
    <source>
        <dbReference type="ARBA" id="ARBA00022840"/>
    </source>
</evidence>
<sequence length="1399" mass="159885">MRCPNASCCKEGKSLNAIDDQKASAATTVKKKKKKKKKKNKRTEKADGNDERINQAVATEEGLKVTLPEEKPLPHSATKDDEEAPHRDSDVDQNTSTSKSEKKNISPEKADSNDERINRTVSGLDVASEEGLKIPLPERKPSLSNVTKDDEAPHRGSDEDGLTNNKDQVAWTLCDRVEDWNPEQSIFAEDEASYSDYEIDWFDPGSSHFALSSDHESRTSALHSFSSIKTREYNRIGEFLVILDELLLDIFKESGEEFMDVQLLEKEVLNRTGCDFNTLRDIVKEPELGSHGVEDFILNDSKFFELVWRNETWPFGVLDLLLWFCPLLKEVDLTGCECLRRSNFIESPRHCRVIDYLNPSYILNSDNAVEKIRSMLSHDHLSVSLPSNGWTLLHSAVLLGSLELVKLCFAHYEFIGDNIYLESVHFQTSLELAIALHRCDILELFKEKIHLFNNMTPSLFLNLCFLPQHGIRGFDHPLEILTSDKDALRMTRNLHVSQDCSLTRLLQTCLRELDIEFKKEILETLMRHLEEFTGPDSHPVIPCCNDEEVCEAVKILLKESGCSVNGKVEGFPYLMLSMPNLQLAKFFIQEGVQVDVKDQHGHTCLFHAVEKAIMSDSLERWCKFITFLLQNKANPNERDNVSETPLLYSLSFRCSLCCFNSSSWPDAPHPAYSNDSGTRVVKIWSLLLKAKARPNVKDEKDRSLLHVLLSLLQTGRLESSEGLEIVCDGIAILQEYGLEINSRDTEGNTVLHLWASLIHAPISDETIKIGSEIVSHGGAVNSRNDKGDTPFHILMTNPFVQEDLFEPELWSRILALGMNPWIANCDGKCSFEVLLENESFGSVFTLLTAIFEDDQNRDMAESVKRYRNQSGDYLLHMLCVINNESVIEICDYLLGHGCEVNAQNECGQTPLHLLCNKISETDSSLSQQRINFIRLLERYSADKTLSDIYGNACKDMLSKFHNFKIRKEIKWNPESIVHKAKLSEVVHGKNSQQVENYHYHTESIGEGTFSCVFPAINKMDGREVALKRLEKARLANKGNVLEREVKCLLKLSSCPYVVNYIACTRDSNFEYIVLELMEGTLDKYLSCTEECSQASTICSQIALGMQFLHQSNVLHRDLKPQNTLYRTKPHLTVKISDFGLSKFLQQASDGSKSVMHSKAGTRCWMAPELLAQIHEEHSKATDIYSCGLLFHYVMSGKKHPFNGSGGSIKSNYHEIEENIKRNKMFLFSRLSSEAVYLVTEMLSIDRETRPAASSLHNIPYFWDNHRKLEFLKSIGNQNEFQVPRSCRHSFSGVELKLESSWSHQSGVTPWHDKIKHVYNDVITRYPDRKYDTESAVELTRFIRNSHIHVYKLSKRSRRDLLENFIILEHFPFLVTEIYKAVKDYDTWTKRKDLMHFFWK</sequence>
<organism evidence="8 9">
    <name type="scientific">Pocillopora meandrina</name>
    <dbReference type="NCBI Taxonomy" id="46732"/>
    <lineage>
        <taxon>Eukaryota</taxon>
        <taxon>Metazoa</taxon>
        <taxon>Cnidaria</taxon>
        <taxon>Anthozoa</taxon>
        <taxon>Hexacorallia</taxon>
        <taxon>Scleractinia</taxon>
        <taxon>Astrocoeniina</taxon>
        <taxon>Pocilloporidae</taxon>
        <taxon>Pocillopora</taxon>
    </lineage>
</organism>
<dbReference type="InterPro" id="IPR017441">
    <property type="entry name" value="Protein_kinase_ATP_BS"/>
</dbReference>
<dbReference type="PANTHER" id="PTHR13954:SF6">
    <property type="entry name" value="NON-SPECIFIC SERINE_THREONINE PROTEIN KINASE"/>
    <property type="match status" value="1"/>
</dbReference>
<feature type="compositionally biased region" description="Basic and acidic residues" evidence="5">
    <location>
        <begin position="99"/>
        <end position="118"/>
    </location>
</feature>
<keyword evidence="1" id="KW-0732">Signal</keyword>
<evidence type="ECO:0000259" key="6">
    <source>
        <dbReference type="PROSITE" id="PS50011"/>
    </source>
</evidence>
<evidence type="ECO:0000313" key="9">
    <source>
        <dbReference type="Proteomes" id="UP001159428"/>
    </source>
</evidence>
<feature type="compositionally biased region" description="Basic residues" evidence="5">
    <location>
        <begin position="29"/>
        <end position="42"/>
    </location>
</feature>
<dbReference type="Gene3D" id="1.20.1440.180">
    <property type="entry name" value="KEN domain"/>
    <property type="match status" value="1"/>
</dbReference>
<accession>A0AAU9VPT5</accession>
<comment type="caution">
    <text evidence="8">The sequence shown here is derived from an EMBL/GenBank/DDBJ whole genome shotgun (WGS) entry which is preliminary data.</text>
</comment>
<dbReference type="GO" id="GO:0051082">
    <property type="term" value="F:unfolded protein binding"/>
    <property type="evidence" value="ECO:0007669"/>
    <property type="project" value="TreeGrafter"/>
</dbReference>
<dbReference type="SMART" id="SM00220">
    <property type="entry name" value="S_TKc"/>
    <property type="match status" value="1"/>
</dbReference>
<dbReference type="GO" id="GO:0004521">
    <property type="term" value="F:RNA endonuclease activity"/>
    <property type="evidence" value="ECO:0007669"/>
    <property type="project" value="InterPro"/>
</dbReference>
<dbReference type="EMBL" id="CALNXJ010000003">
    <property type="protein sequence ID" value="CAH3035085.1"/>
    <property type="molecule type" value="Genomic_DNA"/>
</dbReference>
<evidence type="ECO:0000259" key="7">
    <source>
        <dbReference type="PROSITE" id="PS51392"/>
    </source>
</evidence>
<dbReference type="InterPro" id="IPR002110">
    <property type="entry name" value="Ankyrin_rpt"/>
</dbReference>
<feature type="domain" description="Protein kinase" evidence="6">
    <location>
        <begin position="998"/>
        <end position="1261"/>
    </location>
</feature>
<dbReference type="GO" id="GO:0070059">
    <property type="term" value="P:intrinsic apoptotic signaling pathway in response to endoplasmic reticulum stress"/>
    <property type="evidence" value="ECO:0007669"/>
    <property type="project" value="TreeGrafter"/>
</dbReference>
<dbReference type="Gene3D" id="3.30.200.20">
    <property type="entry name" value="Phosphorylase Kinase, domain 1"/>
    <property type="match status" value="1"/>
</dbReference>
<dbReference type="GO" id="GO:1990604">
    <property type="term" value="C:IRE1-TRAF2-ASK1 complex"/>
    <property type="evidence" value="ECO:0007669"/>
    <property type="project" value="TreeGrafter"/>
</dbReference>
<dbReference type="PROSITE" id="PS50011">
    <property type="entry name" value="PROTEIN_KINASE_DOM"/>
    <property type="match status" value="1"/>
</dbReference>
<evidence type="ECO:0000256" key="2">
    <source>
        <dbReference type="ARBA" id="ARBA00022741"/>
    </source>
</evidence>
<dbReference type="InterPro" id="IPR008271">
    <property type="entry name" value="Ser/Thr_kinase_AS"/>
</dbReference>
<feature type="compositionally biased region" description="Basic and acidic residues" evidence="5">
    <location>
        <begin position="61"/>
        <end position="90"/>
    </location>
</feature>
<feature type="binding site" evidence="4">
    <location>
        <position position="1027"/>
    </location>
    <ligand>
        <name>ATP</name>
        <dbReference type="ChEBI" id="CHEBI:30616"/>
    </ligand>
</feature>
<dbReference type="InterPro" id="IPR036770">
    <property type="entry name" value="Ankyrin_rpt-contain_sf"/>
</dbReference>
<evidence type="ECO:0000256" key="5">
    <source>
        <dbReference type="SAM" id="MobiDB-lite"/>
    </source>
</evidence>
<dbReference type="Pfam" id="PF00069">
    <property type="entry name" value="Pkinase"/>
    <property type="match status" value="1"/>
</dbReference>
<evidence type="ECO:0000256" key="1">
    <source>
        <dbReference type="ARBA" id="ARBA00022729"/>
    </source>
</evidence>
<keyword evidence="2 4" id="KW-0547">Nucleotide-binding</keyword>
<dbReference type="InterPro" id="IPR045133">
    <property type="entry name" value="IRE1/2-like"/>
</dbReference>
<keyword evidence="3 4" id="KW-0067">ATP-binding</keyword>
<dbReference type="PANTHER" id="PTHR13954">
    <property type="entry name" value="IRE1-RELATED"/>
    <property type="match status" value="1"/>
</dbReference>
<dbReference type="Gene3D" id="1.10.510.10">
    <property type="entry name" value="Transferase(Phosphotransferase) domain 1"/>
    <property type="match status" value="1"/>
</dbReference>
<dbReference type="GO" id="GO:0006397">
    <property type="term" value="P:mRNA processing"/>
    <property type="evidence" value="ECO:0007669"/>
    <property type="project" value="InterPro"/>
</dbReference>
<dbReference type="PROSITE" id="PS00107">
    <property type="entry name" value="PROTEIN_KINASE_ATP"/>
    <property type="match status" value="1"/>
</dbReference>
<keyword evidence="9" id="KW-1185">Reference proteome</keyword>
<reference evidence="8 9" key="1">
    <citation type="submission" date="2022-05" db="EMBL/GenBank/DDBJ databases">
        <authorList>
            <consortium name="Genoscope - CEA"/>
            <person name="William W."/>
        </authorList>
    </citation>
    <scope>NUCLEOTIDE SEQUENCE [LARGE SCALE GENOMIC DNA]</scope>
</reference>
<dbReference type="GO" id="GO:0036498">
    <property type="term" value="P:IRE1-mediated unfolded protein response"/>
    <property type="evidence" value="ECO:0007669"/>
    <property type="project" value="TreeGrafter"/>
</dbReference>
<dbReference type="Proteomes" id="UP001159428">
    <property type="component" value="Unassembled WGS sequence"/>
</dbReference>
<dbReference type="InterPro" id="IPR000719">
    <property type="entry name" value="Prot_kinase_dom"/>
</dbReference>
<dbReference type="InterPro" id="IPR038357">
    <property type="entry name" value="KEN_sf"/>
</dbReference>
<dbReference type="GO" id="GO:0004674">
    <property type="term" value="F:protein serine/threonine kinase activity"/>
    <property type="evidence" value="ECO:0007669"/>
    <property type="project" value="InterPro"/>
</dbReference>
<proteinExistence type="predicted"/>
<dbReference type="InterPro" id="IPR011009">
    <property type="entry name" value="Kinase-like_dom_sf"/>
</dbReference>
<feature type="region of interest" description="Disordered" evidence="5">
    <location>
        <begin position="20"/>
        <end position="164"/>
    </location>
</feature>